<evidence type="ECO:0000256" key="2">
    <source>
        <dbReference type="SAM" id="Phobius"/>
    </source>
</evidence>
<feature type="compositionally biased region" description="Low complexity" evidence="1">
    <location>
        <begin position="111"/>
        <end position="123"/>
    </location>
</feature>
<protein>
    <submittedName>
        <fullName evidence="3">Uncharacterized protein</fullName>
    </submittedName>
</protein>
<keyword evidence="2" id="KW-0472">Membrane</keyword>
<gene>
    <name evidence="3" type="ORF">BQ4739_LOCUS5192</name>
</gene>
<keyword evidence="2" id="KW-1133">Transmembrane helix</keyword>
<name>A0A383VIP2_TETOB</name>
<keyword evidence="2" id="KW-0812">Transmembrane</keyword>
<organism evidence="3 4">
    <name type="scientific">Tetradesmus obliquus</name>
    <name type="common">Green alga</name>
    <name type="synonym">Acutodesmus obliquus</name>
    <dbReference type="NCBI Taxonomy" id="3088"/>
    <lineage>
        <taxon>Eukaryota</taxon>
        <taxon>Viridiplantae</taxon>
        <taxon>Chlorophyta</taxon>
        <taxon>core chlorophytes</taxon>
        <taxon>Chlorophyceae</taxon>
        <taxon>CS clade</taxon>
        <taxon>Sphaeropleales</taxon>
        <taxon>Scenedesmaceae</taxon>
        <taxon>Tetradesmus</taxon>
    </lineage>
</organism>
<dbReference type="Proteomes" id="UP000256970">
    <property type="component" value="Unassembled WGS sequence"/>
</dbReference>
<keyword evidence="4" id="KW-1185">Reference proteome</keyword>
<feature type="region of interest" description="Disordered" evidence="1">
    <location>
        <begin position="88"/>
        <end position="170"/>
    </location>
</feature>
<sequence>MIGLTACAAAQHAGARRLHSSNAQHLDSIGFEASSSSGSSDEADFAPELDLLPRLLQEQMAEDAAVAAAAAATAQRFSVTGELSTPGAYGSLDSPDAETAAGNDSITILPDDATATNDTADSTVPDSTVAGSTADAKPGLEAATRGDSAQSVAGSGGPVDSQSREGKVAEQLNGGQTAGIVLGVFVAAGVVALGVFAYQRHKKNNQEDYISRYRRYEGGIEMQ</sequence>
<evidence type="ECO:0000256" key="1">
    <source>
        <dbReference type="SAM" id="MobiDB-lite"/>
    </source>
</evidence>
<dbReference type="EMBL" id="FNXT01000444">
    <property type="protein sequence ID" value="SZX64699.1"/>
    <property type="molecule type" value="Genomic_DNA"/>
</dbReference>
<accession>A0A383VIP2</accession>
<dbReference type="AlphaFoldDB" id="A0A383VIP2"/>
<evidence type="ECO:0000313" key="4">
    <source>
        <dbReference type="Proteomes" id="UP000256970"/>
    </source>
</evidence>
<evidence type="ECO:0000313" key="3">
    <source>
        <dbReference type="EMBL" id="SZX64699.1"/>
    </source>
</evidence>
<proteinExistence type="predicted"/>
<feature type="transmembrane region" description="Helical" evidence="2">
    <location>
        <begin position="178"/>
        <end position="198"/>
    </location>
</feature>
<reference evidence="3 4" key="1">
    <citation type="submission" date="2016-10" db="EMBL/GenBank/DDBJ databases">
        <authorList>
            <person name="Cai Z."/>
        </authorList>
    </citation>
    <scope>NUCLEOTIDE SEQUENCE [LARGE SCALE GENOMIC DNA]</scope>
</reference>